<evidence type="ECO:0000313" key="4">
    <source>
        <dbReference type="Proteomes" id="UP000198661"/>
    </source>
</evidence>
<evidence type="ECO:0000259" key="2">
    <source>
        <dbReference type="Pfam" id="PF22725"/>
    </source>
</evidence>
<dbReference type="Gene3D" id="3.30.360.10">
    <property type="entry name" value="Dihydrodipicolinate Reductase, domain 2"/>
    <property type="match status" value="1"/>
</dbReference>
<dbReference type="InterPro" id="IPR051450">
    <property type="entry name" value="Gfo/Idh/MocA_Oxidoreductases"/>
</dbReference>
<dbReference type="OrthoDB" id="9815825at2"/>
<dbReference type="InterPro" id="IPR055170">
    <property type="entry name" value="GFO_IDH_MocA-like_dom"/>
</dbReference>
<feature type="domain" description="Gfo/Idh/MocA-like oxidoreductase N-terminal" evidence="1">
    <location>
        <begin position="2"/>
        <end position="118"/>
    </location>
</feature>
<name>A0A1I2PIU8_9BACL</name>
<dbReference type="Pfam" id="PF22725">
    <property type="entry name" value="GFO_IDH_MocA_C3"/>
    <property type="match status" value="1"/>
</dbReference>
<reference evidence="3 4" key="1">
    <citation type="submission" date="2016-10" db="EMBL/GenBank/DDBJ databases">
        <authorList>
            <person name="de Groot N.N."/>
        </authorList>
    </citation>
    <scope>NUCLEOTIDE SEQUENCE [LARGE SCALE GENOMIC DNA]</scope>
    <source>
        <strain evidence="3 4">DSM 44945</strain>
    </source>
</reference>
<dbReference type="GO" id="GO:0000166">
    <property type="term" value="F:nucleotide binding"/>
    <property type="evidence" value="ECO:0007669"/>
    <property type="project" value="InterPro"/>
</dbReference>
<dbReference type="PANTHER" id="PTHR43377:SF1">
    <property type="entry name" value="BILIVERDIN REDUCTASE A"/>
    <property type="match status" value="1"/>
</dbReference>
<dbReference type="AlphaFoldDB" id="A0A1I2PIU8"/>
<dbReference type="STRING" id="201973.SAMN04488025_11841"/>
<dbReference type="InterPro" id="IPR000683">
    <property type="entry name" value="Gfo/Idh/MocA-like_OxRdtase_N"/>
</dbReference>
<dbReference type="InterPro" id="IPR036291">
    <property type="entry name" value="NAD(P)-bd_dom_sf"/>
</dbReference>
<dbReference type="EMBL" id="FOOK01000018">
    <property type="protein sequence ID" value="SFG15974.1"/>
    <property type="molecule type" value="Genomic_DNA"/>
</dbReference>
<keyword evidence="4" id="KW-1185">Reference proteome</keyword>
<organism evidence="3 4">
    <name type="scientific">Planifilum fulgidum</name>
    <dbReference type="NCBI Taxonomy" id="201973"/>
    <lineage>
        <taxon>Bacteria</taxon>
        <taxon>Bacillati</taxon>
        <taxon>Bacillota</taxon>
        <taxon>Bacilli</taxon>
        <taxon>Bacillales</taxon>
        <taxon>Thermoactinomycetaceae</taxon>
        <taxon>Planifilum</taxon>
    </lineage>
</organism>
<protein>
    <submittedName>
        <fullName evidence="3">Predicted dehydrogenase</fullName>
    </submittedName>
</protein>
<dbReference type="Gene3D" id="3.40.50.720">
    <property type="entry name" value="NAD(P)-binding Rossmann-like Domain"/>
    <property type="match status" value="1"/>
</dbReference>
<sequence>MKVGIISVAHMHAYSYARALKQLEGVELAGIADPDQERGGAAARRFGVQFFPDIDGLLDSDIDAVIVTSENVKHREHVLAAARVGKHVLCEKPLATILQDAREMIEACKKNGVELMTAFPVRFNPSIARAREMIKEGRLGRILAIKGTNRGKNPGGWFVDPSLSGGGAVMDHTVHVVDVMRWFMGSEVREVYAEVDRLPSAGGIDEAGILTMEFDNGVFATLDCSWSRNRAFPTWGDVTLEIVGTEGALSVDAFAQKLHVYTDDQGVSWDYWGDDMDVGMIREFVVSIREGRSPSVTGEDGLKAVEVALAAYRAAETQTPVILR</sequence>
<dbReference type="RefSeq" id="WP_092038858.1">
    <property type="nucleotide sequence ID" value="NZ_FOOK01000018.1"/>
</dbReference>
<dbReference type="SUPFAM" id="SSF55347">
    <property type="entry name" value="Glyceraldehyde-3-phosphate dehydrogenase-like, C-terminal domain"/>
    <property type="match status" value="1"/>
</dbReference>
<evidence type="ECO:0000259" key="1">
    <source>
        <dbReference type="Pfam" id="PF01408"/>
    </source>
</evidence>
<evidence type="ECO:0000313" key="3">
    <source>
        <dbReference type="EMBL" id="SFG15974.1"/>
    </source>
</evidence>
<dbReference type="PANTHER" id="PTHR43377">
    <property type="entry name" value="BILIVERDIN REDUCTASE A"/>
    <property type="match status" value="1"/>
</dbReference>
<gene>
    <name evidence="3" type="ORF">SAMN04488025_11841</name>
</gene>
<dbReference type="Proteomes" id="UP000198661">
    <property type="component" value="Unassembled WGS sequence"/>
</dbReference>
<accession>A0A1I2PIU8</accession>
<feature type="domain" description="GFO/IDH/MocA-like oxidoreductase" evidence="2">
    <location>
        <begin position="128"/>
        <end position="249"/>
    </location>
</feature>
<dbReference type="Pfam" id="PF01408">
    <property type="entry name" value="GFO_IDH_MocA"/>
    <property type="match status" value="1"/>
</dbReference>
<proteinExistence type="predicted"/>
<dbReference type="SUPFAM" id="SSF51735">
    <property type="entry name" value="NAD(P)-binding Rossmann-fold domains"/>
    <property type="match status" value="1"/>
</dbReference>